<dbReference type="RefSeq" id="WP_406764608.1">
    <property type="nucleotide sequence ID" value="NZ_JBJHZY010000001.1"/>
</dbReference>
<protein>
    <submittedName>
        <fullName evidence="1">Uncharacterized protein</fullName>
    </submittedName>
</protein>
<organism evidence="1 2">
    <name type="scientific">Candidatus Clostridium radicumherbarum</name>
    <dbReference type="NCBI Taxonomy" id="3381662"/>
    <lineage>
        <taxon>Bacteria</taxon>
        <taxon>Bacillati</taxon>
        <taxon>Bacillota</taxon>
        <taxon>Clostridia</taxon>
        <taxon>Eubacteriales</taxon>
        <taxon>Clostridiaceae</taxon>
        <taxon>Clostridium</taxon>
    </lineage>
</organism>
<proteinExistence type="predicted"/>
<name>A0ABW8TRD1_9CLOT</name>
<evidence type="ECO:0000313" key="2">
    <source>
        <dbReference type="Proteomes" id="UP001623661"/>
    </source>
</evidence>
<reference evidence="1 2" key="1">
    <citation type="submission" date="2024-11" db="EMBL/GenBank/DDBJ databases">
        <authorList>
            <person name="Heng Y.C."/>
            <person name="Lim A.C.H."/>
            <person name="Lee J.K.Y."/>
            <person name="Kittelmann S."/>
        </authorList>
    </citation>
    <scope>NUCLEOTIDE SEQUENCE [LARGE SCALE GENOMIC DNA]</scope>
    <source>
        <strain evidence="1 2">WILCCON 0202</strain>
    </source>
</reference>
<evidence type="ECO:0000313" key="1">
    <source>
        <dbReference type="EMBL" id="MFL0268025.1"/>
    </source>
</evidence>
<dbReference type="Proteomes" id="UP001623661">
    <property type="component" value="Unassembled WGS sequence"/>
</dbReference>
<keyword evidence="2" id="KW-1185">Reference proteome</keyword>
<accession>A0ABW8TRD1</accession>
<comment type="caution">
    <text evidence="1">The sequence shown here is derived from an EMBL/GenBank/DDBJ whole genome shotgun (WGS) entry which is preliminary data.</text>
</comment>
<dbReference type="EMBL" id="JBJHZY010000001">
    <property type="protein sequence ID" value="MFL0268025.1"/>
    <property type="molecule type" value="Genomic_DNA"/>
</dbReference>
<sequence>MEIIVKYLKDNKKYIYIGASYSFYKDTSPSFFGGNLFPNEDEGEFNCVLVSDELGQLIWLPVQEIKLISVNGNSPCEILQK</sequence>
<gene>
    <name evidence="1" type="ORF">ACJDUH_07915</name>
</gene>